<reference evidence="3 4" key="1">
    <citation type="submission" date="2020-01" db="EMBL/GenBank/DDBJ databases">
        <title>Genome analysis.</title>
        <authorList>
            <person name="Wu S."/>
            <person name="Wang G."/>
        </authorList>
    </citation>
    <scope>NUCLEOTIDE SEQUENCE [LARGE SCALE GENOMIC DNA]</scope>
    <source>
        <strain evidence="3 4">SYL130</strain>
    </source>
</reference>
<dbReference type="Proteomes" id="UP000753802">
    <property type="component" value="Unassembled WGS sequence"/>
</dbReference>
<proteinExistence type="predicted"/>
<feature type="domain" description="Pyrroline-5-carboxylate reductase catalytic N-terminal" evidence="1">
    <location>
        <begin position="2"/>
        <end position="88"/>
    </location>
</feature>
<dbReference type="InterPro" id="IPR036291">
    <property type="entry name" value="NAD(P)-bd_dom_sf"/>
</dbReference>
<sequence>MKVTIIGSGNVATVMGKELKESGHKVLQVYNHRLQHAQTLAAALEAEATDRLSLITPSADLYLIAVTDDAVAEVAARLSVPGKTVVHTAGSISKNILENTGGKYGVAWPMKMVRKNMAHLAPVTMVVDGDSPETVAELSAFASLFTNDVIVAGDEKRAKLHMLASFTLNFTNHLFHLAADYCEKEQIDFSLFYPLIEASVQRLRHGHPKDLQAGPASRGDSKTIAKHLKLLEMHPQAAGIYRAMTESILSISGNNNP</sequence>
<evidence type="ECO:0000313" key="4">
    <source>
        <dbReference type="Proteomes" id="UP000753802"/>
    </source>
</evidence>
<organism evidence="3 4">
    <name type="scientific">Sediminibacterium roseum</name>
    <dbReference type="NCBI Taxonomy" id="1978412"/>
    <lineage>
        <taxon>Bacteria</taxon>
        <taxon>Pseudomonadati</taxon>
        <taxon>Bacteroidota</taxon>
        <taxon>Chitinophagia</taxon>
        <taxon>Chitinophagales</taxon>
        <taxon>Chitinophagaceae</taxon>
        <taxon>Sediminibacterium</taxon>
    </lineage>
</organism>
<comment type="caution">
    <text evidence="3">The sequence shown here is derived from an EMBL/GenBank/DDBJ whole genome shotgun (WGS) entry which is preliminary data.</text>
</comment>
<dbReference type="SUPFAM" id="SSF48179">
    <property type="entry name" value="6-phosphogluconate dehydrogenase C-terminal domain-like"/>
    <property type="match status" value="1"/>
</dbReference>
<dbReference type="SUPFAM" id="SSF51735">
    <property type="entry name" value="NAD(P)-binding Rossmann-fold domains"/>
    <property type="match status" value="1"/>
</dbReference>
<dbReference type="Gene3D" id="1.10.1040.20">
    <property type="entry name" value="ProC-like, C-terminal domain"/>
    <property type="match status" value="1"/>
</dbReference>
<dbReference type="InterPro" id="IPR018931">
    <property type="entry name" value="DUF2520"/>
</dbReference>
<gene>
    <name evidence="3" type="ORF">GWC95_14785</name>
</gene>
<dbReference type="PANTHER" id="PTHR40459">
    <property type="entry name" value="CONSERVED HYPOTHETICAL ALANINE AND LEUCINE RICH PROTEIN"/>
    <property type="match status" value="1"/>
</dbReference>
<evidence type="ECO:0000259" key="1">
    <source>
        <dbReference type="Pfam" id="PF03807"/>
    </source>
</evidence>
<evidence type="ECO:0000259" key="2">
    <source>
        <dbReference type="Pfam" id="PF10728"/>
    </source>
</evidence>
<feature type="domain" description="DUF2520" evidence="2">
    <location>
        <begin position="124"/>
        <end position="248"/>
    </location>
</feature>
<accession>A0ABW9ZVL7</accession>
<protein>
    <submittedName>
        <fullName evidence="3">DUF2520 domain-containing protein</fullName>
    </submittedName>
</protein>
<evidence type="ECO:0000313" key="3">
    <source>
        <dbReference type="EMBL" id="NCI51196.1"/>
    </source>
</evidence>
<dbReference type="InterPro" id="IPR008927">
    <property type="entry name" value="6-PGluconate_DH-like_C_sf"/>
</dbReference>
<dbReference type="EMBL" id="JAACJS010000015">
    <property type="protein sequence ID" value="NCI51196.1"/>
    <property type="molecule type" value="Genomic_DNA"/>
</dbReference>
<dbReference type="Pfam" id="PF03807">
    <property type="entry name" value="F420_oxidored"/>
    <property type="match status" value="1"/>
</dbReference>
<keyword evidence="4" id="KW-1185">Reference proteome</keyword>
<name>A0ABW9ZVL7_9BACT</name>
<dbReference type="PANTHER" id="PTHR40459:SF1">
    <property type="entry name" value="CONSERVED HYPOTHETICAL ALANINE AND LEUCINE RICH PROTEIN"/>
    <property type="match status" value="1"/>
</dbReference>
<dbReference type="Pfam" id="PF10728">
    <property type="entry name" value="DUF2520"/>
    <property type="match status" value="1"/>
</dbReference>
<dbReference type="InterPro" id="IPR028939">
    <property type="entry name" value="P5C_Rdtase_cat_N"/>
</dbReference>
<dbReference type="InterPro" id="IPR037108">
    <property type="entry name" value="TM1727-like_C_sf"/>
</dbReference>
<dbReference type="Gene3D" id="3.40.50.720">
    <property type="entry name" value="NAD(P)-binding Rossmann-like Domain"/>
    <property type="match status" value="1"/>
</dbReference>